<evidence type="ECO:0000313" key="2">
    <source>
        <dbReference type="EMBL" id="MBD3930320.1"/>
    </source>
</evidence>
<comment type="caution">
    <text evidence="2">The sequence shown here is derived from an EMBL/GenBank/DDBJ whole genome shotgun (WGS) entry which is preliminary data.</text>
</comment>
<sequence>MTHDSGASTTTGSPEPESLDELRGDCARMAGRWTSGTKASVRTRAAAEPLHGVRVPDRSTRLVEGMSDYGD</sequence>
<keyword evidence="3" id="KW-1185">Reference proteome</keyword>
<evidence type="ECO:0000313" key="3">
    <source>
        <dbReference type="Proteomes" id="UP000632289"/>
    </source>
</evidence>
<feature type="compositionally biased region" description="Polar residues" evidence="1">
    <location>
        <begin position="1"/>
        <end position="13"/>
    </location>
</feature>
<name>A0A927EVZ1_9ACTN</name>
<dbReference type="AlphaFoldDB" id="A0A927EVZ1"/>
<dbReference type="EMBL" id="JACXYU010000001">
    <property type="protein sequence ID" value="MBD3930320.1"/>
    <property type="molecule type" value="Genomic_DNA"/>
</dbReference>
<reference evidence="2" key="1">
    <citation type="submission" date="2020-09" db="EMBL/GenBank/DDBJ databases">
        <title>Secondary metabolite and genome analysis of marine Streptomyces chumphonensis KK1-2T.</title>
        <authorList>
            <person name="Phongsopitanun W."/>
            <person name="Kanchanasin P."/>
            <person name="Pittayakhajonwut P."/>
            <person name="Suwanborirux K."/>
            <person name="Tanasupawat S."/>
        </authorList>
    </citation>
    <scope>NUCLEOTIDE SEQUENCE</scope>
    <source>
        <strain evidence="2">KK1-2</strain>
    </source>
</reference>
<proteinExistence type="predicted"/>
<feature type="region of interest" description="Disordered" evidence="1">
    <location>
        <begin position="1"/>
        <end position="71"/>
    </location>
</feature>
<evidence type="ECO:0000256" key="1">
    <source>
        <dbReference type="SAM" id="MobiDB-lite"/>
    </source>
</evidence>
<dbReference type="RefSeq" id="WP_191207610.1">
    <property type="nucleotide sequence ID" value="NZ_BAABKL010000039.1"/>
</dbReference>
<gene>
    <name evidence="2" type="ORF">IF129_01855</name>
</gene>
<dbReference type="Proteomes" id="UP000632289">
    <property type="component" value="Unassembled WGS sequence"/>
</dbReference>
<accession>A0A927EVZ1</accession>
<protein>
    <submittedName>
        <fullName evidence="2">Uncharacterized protein</fullName>
    </submittedName>
</protein>
<organism evidence="2 3">
    <name type="scientific">Streptomyces chumphonensis</name>
    <dbReference type="NCBI Taxonomy" id="1214925"/>
    <lineage>
        <taxon>Bacteria</taxon>
        <taxon>Bacillati</taxon>
        <taxon>Actinomycetota</taxon>
        <taxon>Actinomycetes</taxon>
        <taxon>Kitasatosporales</taxon>
        <taxon>Streptomycetaceae</taxon>
        <taxon>Streptomyces</taxon>
    </lineage>
</organism>